<evidence type="ECO:0000256" key="3">
    <source>
        <dbReference type="ARBA" id="ARBA00023038"/>
    </source>
</evidence>
<keyword evidence="3 4" id="KW-0440">LIM domain</keyword>
<comment type="caution">
    <text evidence="7">The sequence shown here is derived from an EMBL/GenBank/DDBJ whole genome shotgun (WGS) entry which is preliminary data.</text>
</comment>
<dbReference type="PANTHER" id="PTHR24214">
    <property type="entry name" value="PDZ AND LIM DOMAIN PROTEIN ZASP"/>
    <property type="match status" value="1"/>
</dbReference>
<accession>A0A168B5M6</accession>
<feature type="compositionally biased region" description="Polar residues" evidence="5">
    <location>
        <begin position="1"/>
        <end position="10"/>
    </location>
</feature>
<dbReference type="InterPro" id="IPR050604">
    <property type="entry name" value="PDZ-LIM_domain"/>
</dbReference>
<reference evidence="7 8" key="1">
    <citation type="journal article" date="2016" name="Genome Biol. Evol.">
        <title>Divergent and convergent evolution of fungal pathogenicity.</title>
        <authorList>
            <person name="Shang Y."/>
            <person name="Xiao G."/>
            <person name="Zheng P."/>
            <person name="Cen K."/>
            <person name="Zhan S."/>
            <person name="Wang C."/>
        </authorList>
    </citation>
    <scope>NUCLEOTIDE SEQUENCE [LARGE SCALE GENOMIC DNA]</scope>
    <source>
        <strain evidence="7 8">RCEF 2490</strain>
    </source>
</reference>
<dbReference type="GO" id="GO:0003779">
    <property type="term" value="F:actin binding"/>
    <property type="evidence" value="ECO:0007669"/>
    <property type="project" value="TreeGrafter"/>
</dbReference>
<keyword evidence="2 4" id="KW-0862">Zinc</keyword>
<dbReference type="InterPro" id="IPR001781">
    <property type="entry name" value="Znf_LIM"/>
</dbReference>
<feature type="region of interest" description="Disordered" evidence="5">
    <location>
        <begin position="1"/>
        <end position="27"/>
    </location>
</feature>
<evidence type="ECO:0000256" key="2">
    <source>
        <dbReference type="ARBA" id="ARBA00022833"/>
    </source>
</evidence>
<feature type="compositionally biased region" description="Polar residues" evidence="5">
    <location>
        <begin position="268"/>
        <end position="288"/>
    </location>
</feature>
<dbReference type="CDD" id="cd08368">
    <property type="entry name" value="LIM"/>
    <property type="match status" value="1"/>
</dbReference>
<dbReference type="AlphaFoldDB" id="A0A168B5M6"/>
<name>A0A168B5M6_9HYPO</name>
<feature type="compositionally biased region" description="Polar residues" evidence="5">
    <location>
        <begin position="356"/>
        <end position="371"/>
    </location>
</feature>
<gene>
    <name evidence="7" type="ORF">AAL_04938</name>
</gene>
<evidence type="ECO:0000256" key="1">
    <source>
        <dbReference type="ARBA" id="ARBA00022723"/>
    </source>
</evidence>
<evidence type="ECO:0000256" key="5">
    <source>
        <dbReference type="SAM" id="MobiDB-lite"/>
    </source>
</evidence>
<dbReference type="Pfam" id="PF00412">
    <property type="entry name" value="LIM"/>
    <property type="match status" value="3"/>
</dbReference>
<feature type="compositionally biased region" description="Polar residues" evidence="5">
    <location>
        <begin position="236"/>
        <end position="248"/>
    </location>
</feature>
<dbReference type="SMART" id="SM00132">
    <property type="entry name" value="LIM"/>
    <property type="match status" value="3"/>
</dbReference>
<feature type="domain" description="LIM zinc-binding" evidence="6">
    <location>
        <begin position="473"/>
        <end position="535"/>
    </location>
</feature>
<keyword evidence="1 4" id="KW-0479">Metal-binding</keyword>
<proteinExistence type="predicted"/>
<dbReference type="SUPFAM" id="SSF57716">
    <property type="entry name" value="Glucocorticoid receptor-like (DNA-binding domain)"/>
    <property type="match status" value="2"/>
</dbReference>
<keyword evidence="8" id="KW-1185">Reference proteome</keyword>
<feature type="compositionally biased region" description="Low complexity" evidence="5">
    <location>
        <begin position="139"/>
        <end position="152"/>
    </location>
</feature>
<dbReference type="GO" id="GO:0030036">
    <property type="term" value="P:actin cytoskeleton organization"/>
    <property type="evidence" value="ECO:0007669"/>
    <property type="project" value="TreeGrafter"/>
</dbReference>
<dbReference type="GO" id="GO:0051371">
    <property type="term" value="F:muscle alpha-actinin binding"/>
    <property type="evidence" value="ECO:0007669"/>
    <property type="project" value="TreeGrafter"/>
</dbReference>
<feature type="region of interest" description="Disordered" evidence="5">
    <location>
        <begin position="89"/>
        <end position="213"/>
    </location>
</feature>
<evidence type="ECO:0000313" key="8">
    <source>
        <dbReference type="Proteomes" id="UP000078544"/>
    </source>
</evidence>
<evidence type="ECO:0000256" key="4">
    <source>
        <dbReference type="PROSITE-ProRule" id="PRU00125"/>
    </source>
</evidence>
<dbReference type="PROSITE" id="PS00478">
    <property type="entry name" value="LIM_DOMAIN_1"/>
    <property type="match status" value="1"/>
</dbReference>
<sequence length="695" mass="77129">MSSRFSTSSARGRDYYPSTPSIPLKPSEVVPSATYIERGQRWMEKEEAFSLRDAMEEMEIRDGTKEPLDDESRVYNAALNEAAELVWQHQNNVKPLQPDGPYRYKPHLRRNSYAHARTASIGRYGDDIAPSGLRRDPASRSVSGSSTDSSGSHPENRDSSESAGHRKLYMHSDKRTKPYGSVGNATSRRRSSFKRNISGEVQRPFSGDQIWEEPDSVASAVVISGGRASPAKLGSKVSNSRKMAASSQDDGKHSAIKPLNRIEIYRNPPSQSRNPLYTTNTHSSQSEPAHQHERTGDVERRSDDIRAATSRKLKDRSSKLPEPTAVSDSPGRPIVSFDTKWKAPEETTDSNPDRPTGTSPRSLQGQSQSMGVPSINIAELDSPRTQSTPREDLPSISIAECDMTPRGTMNIPVIAIDDQGTASQTPSITPGREPSNDLRPLPVPKPSDIRSGKIQLPTSHWSPAAGTIGRPTAVCHECGFPIEGRFVALAGTQERFHPQCFSCFSCGTSLEAMEISPEPDSVRKARLERIRRREAGQVLEDIPGMTMKEDGDSRLRFFCHLDWHELFAPKCKHCKTPIIGEHVVALGEHWHNGHFFCAECGDPFEHGMTHIEKDGYAWCVKCQTKRTERRAPRCKMCKTAVIGEYIQALGGEWHEHCFRCADCDGGFPDGQIFTKEVKGVMVVMCTGCRTRDLKT</sequence>
<dbReference type="PROSITE" id="PS50023">
    <property type="entry name" value="LIM_DOMAIN_2"/>
    <property type="match status" value="3"/>
</dbReference>
<dbReference type="GO" id="GO:0001725">
    <property type="term" value="C:stress fiber"/>
    <property type="evidence" value="ECO:0007669"/>
    <property type="project" value="TreeGrafter"/>
</dbReference>
<feature type="domain" description="LIM zinc-binding" evidence="6">
    <location>
        <begin position="569"/>
        <end position="629"/>
    </location>
</feature>
<dbReference type="OrthoDB" id="15567at2759"/>
<evidence type="ECO:0000259" key="6">
    <source>
        <dbReference type="PROSITE" id="PS50023"/>
    </source>
</evidence>
<dbReference type="GO" id="GO:0031941">
    <property type="term" value="C:filamentous actin"/>
    <property type="evidence" value="ECO:0007669"/>
    <property type="project" value="TreeGrafter"/>
</dbReference>
<organism evidence="7 8">
    <name type="scientific">Moelleriella libera RCEF 2490</name>
    <dbReference type="NCBI Taxonomy" id="1081109"/>
    <lineage>
        <taxon>Eukaryota</taxon>
        <taxon>Fungi</taxon>
        <taxon>Dikarya</taxon>
        <taxon>Ascomycota</taxon>
        <taxon>Pezizomycotina</taxon>
        <taxon>Sordariomycetes</taxon>
        <taxon>Hypocreomycetidae</taxon>
        <taxon>Hypocreales</taxon>
        <taxon>Clavicipitaceae</taxon>
        <taxon>Moelleriella</taxon>
    </lineage>
</organism>
<feature type="region of interest" description="Disordered" evidence="5">
    <location>
        <begin position="419"/>
        <end position="463"/>
    </location>
</feature>
<dbReference type="STRING" id="1081109.A0A168B5M6"/>
<protein>
    <submittedName>
        <fullName evidence="7">LIM domain protein</fullName>
    </submittedName>
</protein>
<dbReference type="GO" id="GO:0030695">
    <property type="term" value="F:GTPase regulator activity"/>
    <property type="evidence" value="ECO:0007669"/>
    <property type="project" value="UniProtKB-ARBA"/>
</dbReference>
<dbReference type="PANTHER" id="PTHR24214:SF38">
    <property type="entry name" value="PDZ AND LIM DOMAIN PROTEIN ZASP-RELATED"/>
    <property type="match status" value="1"/>
</dbReference>
<dbReference type="GO" id="GO:0046872">
    <property type="term" value="F:metal ion binding"/>
    <property type="evidence" value="ECO:0007669"/>
    <property type="project" value="UniProtKB-KW"/>
</dbReference>
<dbReference type="FunFam" id="2.10.110.10:FF:000077">
    <property type="entry name" value="LIM domain protein"/>
    <property type="match status" value="1"/>
</dbReference>
<feature type="domain" description="LIM zinc-binding" evidence="6">
    <location>
        <begin position="632"/>
        <end position="695"/>
    </location>
</feature>
<feature type="region of interest" description="Disordered" evidence="5">
    <location>
        <begin position="226"/>
        <end position="404"/>
    </location>
</feature>
<dbReference type="Proteomes" id="UP000078544">
    <property type="component" value="Unassembled WGS sequence"/>
</dbReference>
<feature type="compositionally biased region" description="Basic and acidic residues" evidence="5">
    <location>
        <begin position="154"/>
        <end position="176"/>
    </location>
</feature>
<feature type="compositionally biased region" description="Basic and acidic residues" evidence="5">
    <location>
        <begin position="289"/>
        <end position="306"/>
    </location>
</feature>
<dbReference type="Gene3D" id="2.10.110.10">
    <property type="entry name" value="Cysteine Rich Protein"/>
    <property type="match status" value="3"/>
</dbReference>
<evidence type="ECO:0000313" key="7">
    <source>
        <dbReference type="EMBL" id="KZZ94827.1"/>
    </source>
</evidence>
<dbReference type="EMBL" id="AZGY01000010">
    <property type="protein sequence ID" value="KZZ94827.1"/>
    <property type="molecule type" value="Genomic_DNA"/>
</dbReference>